<protein>
    <submittedName>
        <fullName evidence="2">Uncharacterized protein</fullName>
    </submittedName>
</protein>
<proteinExistence type="predicted"/>
<evidence type="ECO:0000256" key="1">
    <source>
        <dbReference type="SAM" id="MobiDB-lite"/>
    </source>
</evidence>
<reference evidence="2 3" key="1">
    <citation type="submission" date="2020-10" db="EMBL/GenBank/DDBJ databases">
        <title>Plasmid carrying two tetracycline resistance determinant.</title>
        <authorList>
            <person name="Yang Q."/>
        </authorList>
    </citation>
    <scope>NUCLEOTIDE SEQUENCE [LARGE SCALE GENOMIC DNA]</scope>
    <source>
        <strain evidence="2 3">T43</strain>
    </source>
</reference>
<feature type="compositionally biased region" description="Polar residues" evidence="1">
    <location>
        <begin position="158"/>
        <end position="172"/>
    </location>
</feature>
<evidence type="ECO:0000313" key="3">
    <source>
        <dbReference type="Proteomes" id="UP000595091"/>
    </source>
</evidence>
<feature type="compositionally biased region" description="Low complexity" evidence="1">
    <location>
        <begin position="51"/>
        <end position="80"/>
    </location>
</feature>
<evidence type="ECO:0000313" key="2">
    <source>
        <dbReference type="EMBL" id="QOQ78567.1"/>
    </source>
</evidence>
<accession>A0A7M1KQH3</accession>
<dbReference type="EMBL" id="CP063065">
    <property type="protein sequence ID" value="QOQ78567.1"/>
    <property type="molecule type" value="Genomic_DNA"/>
</dbReference>
<dbReference type="AlphaFoldDB" id="A0A7M1KQH3"/>
<feature type="compositionally biased region" description="Basic and acidic residues" evidence="1">
    <location>
        <begin position="118"/>
        <end position="132"/>
    </location>
</feature>
<dbReference type="RefSeq" id="WP_197558038.1">
    <property type="nucleotide sequence ID" value="NZ_CP063065.1"/>
</dbReference>
<feature type="compositionally biased region" description="Polar residues" evidence="1">
    <location>
        <begin position="38"/>
        <end position="50"/>
    </location>
</feature>
<feature type="compositionally biased region" description="Low complexity" evidence="1">
    <location>
        <begin position="133"/>
        <end position="142"/>
    </location>
</feature>
<feature type="region of interest" description="Disordered" evidence="1">
    <location>
        <begin position="118"/>
        <end position="210"/>
    </location>
</feature>
<sequence length="304" mass="34818">MELIGILIFVLGLAHSFYKDHQKKLEAEEKAKAKRFDASNQPSRMSENGVNRQRNTRQTQARQTRQTSNRQTQNRQSTSRGGHQEDKKPKTLADYLAKAQEYLDEVDADAQKSFEEVKAEKIQGTRQQDQRRNANQQNRGQQYAKQNQTMRAQKRQNQHTTLNQAESGQSTALVGEGTGWDESDVYADGRGYSAEGSRSNEGSVPENAKSNGDYFEQEMAANVLELGKELQQMDEMYDREADRFDREVGQLFKEMEDPGKELRVTTESKKKSRNQREILALSNQDNLKRGILLKEILDKPVAKR</sequence>
<gene>
    <name evidence="2" type="ORF">IMX20_06065</name>
</gene>
<feature type="region of interest" description="Disordered" evidence="1">
    <location>
        <begin position="29"/>
        <end position="89"/>
    </location>
</feature>
<name>A0A7M1KQH3_9LACT</name>
<dbReference type="Proteomes" id="UP000595091">
    <property type="component" value="Chromosome"/>
</dbReference>
<organism evidence="2 3">
    <name type="scientific">Aerococcus urinaeequi</name>
    <dbReference type="NCBI Taxonomy" id="51665"/>
    <lineage>
        <taxon>Bacteria</taxon>
        <taxon>Bacillati</taxon>
        <taxon>Bacillota</taxon>
        <taxon>Bacilli</taxon>
        <taxon>Lactobacillales</taxon>
        <taxon>Aerococcaceae</taxon>
        <taxon>Aerococcus</taxon>
    </lineage>
</organism>